<protein>
    <submittedName>
        <fullName evidence="3">Glycosyl transferase family 9</fullName>
    </submittedName>
</protein>
<evidence type="ECO:0000313" key="3">
    <source>
        <dbReference type="EMBL" id="ALE52192.1"/>
    </source>
</evidence>
<sequence length="357" mass="41562">MPHKEKRFKARLLKLLTKKNNKPLDLSKVKKVLILKYDRIGDMLVTTPIFRELKLAYPNIDISVIASNANQGVIRYNPYIKDIFINNKDNLINDLKMLFFLRRKKFDVCIELEHSVVYHSILRLRIINPKVVLSIHKDGRYGTRGSELELYKFHTLKNKKDNFGKIWLQTLTFFGINPVSEKYDLFLSKHEREKAQGFLSHFDKELKIGINLEGSFQEKQIQLKELRQICKGIHKGYQNIKIIILALPNQKQKIDHLLVELGLDFVIPSYFSILDVSALIQKLDLIITPDTSIVHIASAFNKPLVTIHENNLDSYRLWKPTSTMNKTVFSKSEHGLFDYSVDEIVRASLEMITKIKD</sequence>
<dbReference type="InterPro" id="IPR051199">
    <property type="entry name" value="LPS_LOS_Heptosyltrfase"/>
</dbReference>
<keyword evidence="2 3" id="KW-0808">Transferase</keyword>
<dbReference type="CDD" id="cd03789">
    <property type="entry name" value="GT9_LPS_heptosyltransferase"/>
    <property type="match status" value="1"/>
</dbReference>
<dbReference type="PANTHER" id="PTHR30160:SF15">
    <property type="entry name" value="GLYCOSYLTRANSFERASE HI_0523-RELATED"/>
    <property type="match status" value="1"/>
</dbReference>
<proteinExistence type="predicted"/>
<dbReference type="InterPro" id="IPR002201">
    <property type="entry name" value="Glyco_trans_9"/>
</dbReference>
<gene>
    <name evidence="3" type="ORF">SP60_02440</name>
</gene>
<dbReference type="RefSeq" id="WP_053951128.1">
    <property type="nucleotide sequence ID" value="NZ_CP010552.1"/>
</dbReference>
<dbReference type="PANTHER" id="PTHR30160">
    <property type="entry name" value="TETRAACYLDISACCHARIDE 4'-KINASE-RELATED"/>
    <property type="match status" value="1"/>
</dbReference>
<dbReference type="AlphaFoldDB" id="A0A0M4PMI0"/>
<reference evidence="3 4" key="1">
    <citation type="journal article" date="2015" name="Genome Announc.">
        <title>Genome Sequence of 'Candidatus Thioglobus autotrophica' Strain EF1, a Chemoautotroph from the SUP05 Clade of Marine Gammaproteobacteria.</title>
        <authorList>
            <person name="Shah V."/>
            <person name="Morris R.M."/>
        </authorList>
    </citation>
    <scope>NUCLEOTIDE SEQUENCE [LARGE SCALE GENOMIC DNA]</scope>
    <source>
        <strain evidence="3 4">EF1</strain>
    </source>
</reference>
<dbReference type="GO" id="GO:0008713">
    <property type="term" value="F:ADP-heptose-lipopolysaccharide heptosyltransferase activity"/>
    <property type="evidence" value="ECO:0007669"/>
    <property type="project" value="TreeGrafter"/>
</dbReference>
<dbReference type="Pfam" id="PF01075">
    <property type="entry name" value="Glyco_transf_9"/>
    <property type="match status" value="1"/>
</dbReference>
<dbReference type="GO" id="GO:0005829">
    <property type="term" value="C:cytosol"/>
    <property type="evidence" value="ECO:0007669"/>
    <property type="project" value="TreeGrafter"/>
</dbReference>
<evidence type="ECO:0000256" key="2">
    <source>
        <dbReference type="ARBA" id="ARBA00022679"/>
    </source>
</evidence>
<name>A0A0M4PMI0_9GAMM</name>
<evidence type="ECO:0000313" key="4">
    <source>
        <dbReference type="Proteomes" id="UP000058020"/>
    </source>
</evidence>
<keyword evidence="4" id="KW-1185">Reference proteome</keyword>
<accession>A0A0M4PMI0</accession>
<dbReference type="OrthoDB" id="89608at2"/>
<evidence type="ECO:0000256" key="1">
    <source>
        <dbReference type="ARBA" id="ARBA00022676"/>
    </source>
</evidence>
<organism evidence="3 4">
    <name type="scientific">Candidatus Thioglobus autotrophicus</name>
    <dbReference type="NCBI Taxonomy" id="1705394"/>
    <lineage>
        <taxon>Bacteria</taxon>
        <taxon>Pseudomonadati</taxon>
        <taxon>Pseudomonadota</taxon>
        <taxon>Gammaproteobacteria</taxon>
        <taxon>Candidatus Pseudothioglobaceae</taxon>
        <taxon>Candidatus Thioglobus</taxon>
    </lineage>
</organism>
<dbReference type="STRING" id="1705394.SP60_02440"/>
<dbReference type="KEGG" id="tho:SP60_02440"/>
<dbReference type="GO" id="GO:0009244">
    <property type="term" value="P:lipopolysaccharide core region biosynthetic process"/>
    <property type="evidence" value="ECO:0007669"/>
    <property type="project" value="TreeGrafter"/>
</dbReference>
<keyword evidence="1" id="KW-0328">Glycosyltransferase</keyword>
<dbReference type="Gene3D" id="3.40.50.2000">
    <property type="entry name" value="Glycogen Phosphorylase B"/>
    <property type="match status" value="2"/>
</dbReference>
<dbReference type="EMBL" id="CP010552">
    <property type="protein sequence ID" value="ALE52192.1"/>
    <property type="molecule type" value="Genomic_DNA"/>
</dbReference>
<dbReference type="SUPFAM" id="SSF53756">
    <property type="entry name" value="UDP-Glycosyltransferase/glycogen phosphorylase"/>
    <property type="match status" value="1"/>
</dbReference>
<dbReference type="Proteomes" id="UP000058020">
    <property type="component" value="Chromosome"/>
</dbReference>